<evidence type="ECO:0000256" key="1">
    <source>
        <dbReference type="SAM" id="MobiDB-lite"/>
    </source>
</evidence>
<name>A0A0P1BAA4_9BASI</name>
<feature type="compositionally biased region" description="Basic and acidic residues" evidence="1">
    <location>
        <begin position="196"/>
        <end position="208"/>
    </location>
</feature>
<keyword evidence="3" id="KW-1185">Reference proteome</keyword>
<feature type="compositionally biased region" description="Polar residues" evidence="1">
    <location>
        <begin position="168"/>
        <end position="178"/>
    </location>
</feature>
<feature type="region of interest" description="Disordered" evidence="1">
    <location>
        <begin position="1"/>
        <end position="111"/>
    </location>
</feature>
<dbReference type="AlphaFoldDB" id="A0A0P1BAA4"/>
<protein>
    <submittedName>
        <fullName evidence="2">Uncharacterized protein</fullName>
    </submittedName>
</protein>
<dbReference type="EMBL" id="CCYA01000192">
    <property type="protein sequence ID" value="CEH12952.1"/>
    <property type="molecule type" value="Genomic_DNA"/>
</dbReference>
<reference evidence="2 3" key="1">
    <citation type="submission" date="2014-09" db="EMBL/GenBank/DDBJ databases">
        <authorList>
            <person name="Magalhaes I.L.F."/>
            <person name="Oliveira U."/>
            <person name="Santos F.R."/>
            <person name="Vidigal T.H.D.A."/>
            <person name="Brescovit A.D."/>
            <person name="Santos A.J."/>
        </authorList>
    </citation>
    <scope>NUCLEOTIDE SEQUENCE [LARGE SCALE GENOMIC DNA]</scope>
</reference>
<dbReference type="Proteomes" id="UP000054845">
    <property type="component" value="Unassembled WGS sequence"/>
</dbReference>
<feature type="compositionally biased region" description="Polar residues" evidence="1">
    <location>
        <begin position="18"/>
        <end position="43"/>
    </location>
</feature>
<feature type="region of interest" description="Disordered" evidence="1">
    <location>
        <begin position="151"/>
        <end position="217"/>
    </location>
</feature>
<dbReference type="OrthoDB" id="10524503at2759"/>
<feature type="compositionally biased region" description="Polar residues" evidence="1">
    <location>
        <begin position="55"/>
        <end position="64"/>
    </location>
</feature>
<organism evidence="2 3">
    <name type="scientific">Ceraceosorus bombacis</name>
    <dbReference type="NCBI Taxonomy" id="401625"/>
    <lineage>
        <taxon>Eukaryota</taxon>
        <taxon>Fungi</taxon>
        <taxon>Dikarya</taxon>
        <taxon>Basidiomycota</taxon>
        <taxon>Ustilaginomycotina</taxon>
        <taxon>Exobasidiomycetes</taxon>
        <taxon>Ceraceosorales</taxon>
        <taxon>Ceraceosoraceae</taxon>
        <taxon>Ceraceosorus</taxon>
    </lineage>
</organism>
<evidence type="ECO:0000313" key="3">
    <source>
        <dbReference type="Proteomes" id="UP000054845"/>
    </source>
</evidence>
<accession>A0A0P1BAA4</accession>
<proteinExistence type="predicted"/>
<sequence length="269" mass="28756">MRASSAAIIGPIAESESKTFSSGPRLPSATSHTRLGADSQTSRTSKRLAREMPSTIATMHSQPSSRRRLDYRNSRAQVICPPTYSSDEEDSLQPRYGRPLSPSNTGSHTNREIGAVSINENIEGIAHAHASSAQEADAINEKEAKTGRQIGAMQSGQPPEQRKPSPAQPTAGSTQSPSLARLGPSPTHFASPVSLHEVESASERERIAVQDTSPKWSDGIADAVSTTNDMEPLLVNVLRSPLAGQLVDLYFDQVDPQSEMLPSRGGVGH</sequence>
<evidence type="ECO:0000313" key="2">
    <source>
        <dbReference type="EMBL" id="CEH12952.1"/>
    </source>
</evidence>